<dbReference type="EMBL" id="KN822141">
    <property type="protein sequence ID" value="KIM55100.1"/>
    <property type="molecule type" value="Genomic_DNA"/>
</dbReference>
<evidence type="ECO:0000313" key="2">
    <source>
        <dbReference type="EMBL" id="KIM55100.1"/>
    </source>
</evidence>
<accession>A0A0C3D2V4</accession>
<protein>
    <submittedName>
        <fullName evidence="2">Uncharacterized protein</fullName>
    </submittedName>
</protein>
<feature type="transmembrane region" description="Helical" evidence="1">
    <location>
        <begin position="14"/>
        <end position="33"/>
    </location>
</feature>
<dbReference type="InParanoid" id="A0A0C3D2V4"/>
<reference evidence="2 3" key="1">
    <citation type="submission" date="2014-04" db="EMBL/GenBank/DDBJ databases">
        <authorList>
            <consortium name="DOE Joint Genome Institute"/>
            <person name="Kuo A."/>
            <person name="Kohler A."/>
            <person name="Nagy L.G."/>
            <person name="Floudas D."/>
            <person name="Copeland A."/>
            <person name="Barry K.W."/>
            <person name="Cichocki N."/>
            <person name="Veneault-Fourrey C."/>
            <person name="LaButti K."/>
            <person name="Lindquist E.A."/>
            <person name="Lipzen A."/>
            <person name="Lundell T."/>
            <person name="Morin E."/>
            <person name="Murat C."/>
            <person name="Sun H."/>
            <person name="Tunlid A."/>
            <person name="Henrissat B."/>
            <person name="Grigoriev I.V."/>
            <person name="Hibbett D.S."/>
            <person name="Martin F."/>
            <person name="Nordberg H.P."/>
            <person name="Cantor M.N."/>
            <person name="Hua S.X."/>
        </authorList>
    </citation>
    <scope>NUCLEOTIDE SEQUENCE [LARGE SCALE GENOMIC DNA]</scope>
    <source>
        <strain evidence="2 3">Foug A</strain>
    </source>
</reference>
<dbReference type="HOGENOM" id="CLU_1661824_0_0_1"/>
<organism evidence="2 3">
    <name type="scientific">Scleroderma citrinum Foug A</name>
    <dbReference type="NCBI Taxonomy" id="1036808"/>
    <lineage>
        <taxon>Eukaryota</taxon>
        <taxon>Fungi</taxon>
        <taxon>Dikarya</taxon>
        <taxon>Basidiomycota</taxon>
        <taxon>Agaricomycotina</taxon>
        <taxon>Agaricomycetes</taxon>
        <taxon>Agaricomycetidae</taxon>
        <taxon>Boletales</taxon>
        <taxon>Sclerodermatineae</taxon>
        <taxon>Sclerodermataceae</taxon>
        <taxon>Scleroderma</taxon>
    </lineage>
</organism>
<reference evidence="3" key="2">
    <citation type="submission" date="2015-01" db="EMBL/GenBank/DDBJ databases">
        <title>Evolutionary Origins and Diversification of the Mycorrhizal Mutualists.</title>
        <authorList>
            <consortium name="DOE Joint Genome Institute"/>
            <consortium name="Mycorrhizal Genomics Consortium"/>
            <person name="Kohler A."/>
            <person name="Kuo A."/>
            <person name="Nagy L.G."/>
            <person name="Floudas D."/>
            <person name="Copeland A."/>
            <person name="Barry K.W."/>
            <person name="Cichocki N."/>
            <person name="Veneault-Fourrey C."/>
            <person name="LaButti K."/>
            <person name="Lindquist E.A."/>
            <person name="Lipzen A."/>
            <person name="Lundell T."/>
            <person name="Morin E."/>
            <person name="Murat C."/>
            <person name="Riley R."/>
            <person name="Ohm R."/>
            <person name="Sun H."/>
            <person name="Tunlid A."/>
            <person name="Henrissat B."/>
            <person name="Grigoriev I.V."/>
            <person name="Hibbett D.S."/>
            <person name="Martin F."/>
        </authorList>
    </citation>
    <scope>NUCLEOTIDE SEQUENCE [LARGE SCALE GENOMIC DNA]</scope>
    <source>
        <strain evidence="3">Foug A</strain>
    </source>
</reference>
<keyword evidence="1" id="KW-1133">Transmembrane helix</keyword>
<keyword evidence="1" id="KW-0812">Transmembrane</keyword>
<gene>
    <name evidence="2" type="ORF">SCLCIDRAFT_1221394</name>
</gene>
<proteinExistence type="predicted"/>
<sequence length="159" mass="18344">MKSRLTTYPRYGKYRVWLSISIVYVVIGCLKYVREGPQPRDWKVVHVQHNAGLISIARDDSNSIRPSGLRFKRSYRATMSLVVSLLRLCCRWVIPRKTLQGPHTIRDRLTFLALQTSSSMHHSILHLTLPRGFPEKLMLGGGGQVINMFLQQTRREVAR</sequence>
<keyword evidence="3" id="KW-1185">Reference proteome</keyword>
<evidence type="ECO:0000313" key="3">
    <source>
        <dbReference type="Proteomes" id="UP000053989"/>
    </source>
</evidence>
<dbReference type="AlphaFoldDB" id="A0A0C3D2V4"/>
<name>A0A0C3D2V4_9AGAM</name>
<dbReference type="PROSITE" id="PS51257">
    <property type="entry name" value="PROKAR_LIPOPROTEIN"/>
    <property type="match status" value="1"/>
</dbReference>
<evidence type="ECO:0000256" key="1">
    <source>
        <dbReference type="SAM" id="Phobius"/>
    </source>
</evidence>
<keyword evidence="1" id="KW-0472">Membrane</keyword>
<dbReference type="Proteomes" id="UP000053989">
    <property type="component" value="Unassembled WGS sequence"/>
</dbReference>